<dbReference type="Proteomes" id="UP000221165">
    <property type="component" value="Unassembled WGS sequence"/>
</dbReference>
<feature type="compositionally biased region" description="Polar residues" evidence="3">
    <location>
        <begin position="631"/>
        <end position="641"/>
    </location>
</feature>
<dbReference type="SUPFAM" id="SSF55257">
    <property type="entry name" value="RBP11-like subunits of RNA polymerase"/>
    <property type="match status" value="1"/>
</dbReference>
<feature type="region of interest" description="Disordered" evidence="3">
    <location>
        <begin position="303"/>
        <end position="339"/>
    </location>
</feature>
<evidence type="ECO:0000256" key="2">
    <source>
        <dbReference type="ARBA" id="ARBA00023163"/>
    </source>
</evidence>
<feature type="region of interest" description="Disordered" evidence="3">
    <location>
        <begin position="584"/>
        <end position="673"/>
    </location>
</feature>
<dbReference type="RefSeq" id="XP_067923711.1">
    <property type="nucleotide sequence ID" value="XM_068064311.1"/>
</dbReference>
<evidence type="ECO:0000256" key="4">
    <source>
        <dbReference type="SAM" id="Phobius"/>
    </source>
</evidence>
<dbReference type="GO" id="GO:0003899">
    <property type="term" value="F:DNA-directed RNA polymerase activity"/>
    <property type="evidence" value="ECO:0007669"/>
    <property type="project" value="InterPro"/>
</dbReference>
<proteinExistence type="predicted"/>
<evidence type="ECO:0000256" key="1">
    <source>
        <dbReference type="ARBA" id="ARBA00022478"/>
    </source>
</evidence>
<feature type="compositionally biased region" description="Basic and acidic residues" evidence="3">
    <location>
        <begin position="644"/>
        <end position="659"/>
    </location>
</feature>
<feature type="compositionally biased region" description="Basic and acidic residues" evidence="3">
    <location>
        <begin position="329"/>
        <end position="339"/>
    </location>
</feature>
<dbReference type="GO" id="GO:0006351">
    <property type="term" value="P:DNA-templated transcription"/>
    <property type="evidence" value="ECO:0007669"/>
    <property type="project" value="InterPro"/>
</dbReference>
<keyword evidence="4" id="KW-1133">Transmembrane helix</keyword>
<feature type="region of interest" description="Disordered" evidence="3">
    <location>
        <begin position="893"/>
        <end position="925"/>
    </location>
</feature>
<sequence length="1276" mass="144336">MASPGVKGRRVYSCCRLQVTSLLRWFVLLRAPPSQTHKVSIKRTKLVSFVVASFVTVCLCMLFPFVSHALPLPTDGYPSSRPPVSSLRSLPSLRPHAFHSFSPTASLASPSTTSLRVPFHSAVGPPSSLSDRPRFSTSPCSLVKGSKHSLSHQAAERSYPRVFLPVAHGPQQPLPWQYRVGGVSPGAQSYLLSSNVVAAFSTSSPCSVGHPQFFTVLHNVPIASHDEASGRRLISQRDREWSHAGQTSPRVSRALFSWSLPSRLSHFEGRDGVTCFSQTAVLSRLHEEGGKDVARAGEQEAPYPSFIVPSPHPPPPARGERPSGQTASEECKEGEGARQRAEEWRVNRRVLELGDDELGKRIEEERREIQERWHARLEAEENRGQDQLDGEREEQLKLIKACPSPPWAYVFRKLHVDPHPPLKYDFRVYQPYFKSLIEASKPFIRTKIVPLSTLQRLFERRRSREFSLSSGFRFKQIQPLFAHNAGCSAFYYFHTCFSALAPSFLNALRRTSVCRIEALAITAVKIEGAKHEFYSLPGIREDIVDDIFNNLGKVIFREPRFTFVKRSEIESWLAARRGQYHMMVEQGPRREGKRKKKDGTAAPAGRTHPGDTPELPPGTILVHRNKKDQQKTTPGWMSVLSSYEKAKRENSTLGDERQQGKGRIGMGQQEEEDDDDFEAYYRIPMPPLPPANFTHPLRAKLRVKGPLVAVAGHIQLPEGVEILNKNQYLFTVNSGYYVNMDFKIERIMEYVMPEYGYDSLERDRDEEGFIYFTNHVSPIPIFAYAAERRGESVHTKWDAVDENAPIGEELPHEEEGDEDLSPEVTAVLRAAMAGAPAAVAQRFSPLLHEAERSPARDTDWNSAPSNQEKGGGESVSSRRDEFVLSEGYRSLGVDRKEKKTKDVGRSDLRTAEPAISSPRSPLAVSETLPATFKSEQSSRHHSWTHKDRYRFVEATEQDREAYKREYLENDLPYQNLGEVVTLEVQTDGSITPREGLLRCCDDLIQQALAIQNALYNHCYIGVDGNNEEEFDDPDWYQDPHRYVGVPWNPYKGSAARTQQRQDFFFKPDVLRQYNILREKIDQRREAYAAAQQQARDGKHQCSTEASGDGFHPSVWPPPGRGLSSDQFVIPPGSSGVSAAERQKALEERLAESRARLEASRQRLQQQGLEGLGGKPVMTYGLSDAELQERLLDEEEEEERIVNTSAIIRKERDEEWRDKQRMYRDLAENEPLKRLGDGKGLVRYPPDSKPMMEAPDWVMNDPMGSRMPLGFHEFNDD</sequence>
<dbReference type="GO" id="GO:0046983">
    <property type="term" value="F:protein dimerization activity"/>
    <property type="evidence" value="ECO:0007669"/>
    <property type="project" value="InterPro"/>
</dbReference>
<dbReference type="Pfam" id="PF01193">
    <property type="entry name" value="RNA_pol_L"/>
    <property type="match status" value="1"/>
</dbReference>
<evidence type="ECO:0000256" key="3">
    <source>
        <dbReference type="SAM" id="MobiDB-lite"/>
    </source>
</evidence>
<keyword evidence="4" id="KW-0812">Transmembrane</keyword>
<feature type="region of interest" description="Disordered" evidence="3">
    <location>
        <begin position="850"/>
        <end position="881"/>
    </location>
</feature>
<keyword evidence="7" id="KW-1185">Reference proteome</keyword>
<keyword evidence="4" id="KW-0472">Membrane</keyword>
<dbReference type="OrthoDB" id="360088at2759"/>
<organism evidence="6 7">
    <name type="scientific">Cystoisospora suis</name>
    <dbReference type="NCBI Taxonomy" id="483139"/>
    <lineage>
        <taxon>Eukaryota</taxon>
        <taxon>Sar</taxon>
        <taxon>Alveolata</taxon>
        <taxon>Apicomplexa</taxon>
        <taxon>Conoidasida</taxon>
        <taxon>Coccidia</taxon>
        <taxon>Eucoccidiorida</taxon>
        <taxon>Eimeriorina</taxon>
        <taxon>Sarcocystidae</taxon>
        <taxon>Cystoisospora</taxon>
    </lineage>
</organism>
<dbReference type="InterPro" id="IPR036603">
    <property type="entry name" value="RBP11-like"/>
</dbReference>
<dbReference type="GO" id="GO:0000428">
    <property type="term" value="C:DNA-directed RNA polymerase complex"/>
    <property type="evidence" value="ECO:0007669"/>
    <property type="project" value="UniProtKB-KW"/>
</dbReference>
<dbReference type="EMBL" id="MIGC01001865">
    <property type="protein sequence ID" value="PHJ22034.1"/>
    <property type="molecule type" value="Genomic_DNA"/>
</dbReference>
<dbReference type="Gene3D" id="3.30.1360.10">
    <property type="entry name" value="RNA polymerase, RBP11-like subunit"/>
    <property type="match status" value="1"/>
</dbReference>
<feature type="region of interest" description="Disordered" evidence="3">
    <location>
        <begin position="1233"/>
        <end position="1256"/>
    </location>
</feature>
<feature type="transmembrane region" description="Helical" evidence="4">
    <location>
        <begin position="46"/>
        <end position="66"/>
    </location>
</feature>
<dbReference type="InterPro" id="IPR011263">
    <property type="entry name" value="DNA-dir_RNA_pol_RpoA/D/Rpb3"/>
</dbReference>
<keyword evidence="1 6" id="KW-0240">DNA-directed RNA polymerase</keyword>
<evidence type="ECO:0000313" key="7">
    <source>
        <dbReference type="Proteomes" id="UP000221165"/>
    </source>
</evidence>
<dbReference type="GeneID" id="94427522"/>
<dbReference type="Gene3D" id="2.170.120.12">
    <property type="entry name" value="DNA-directed RNA polymerase, insert domain"/>
    <property type="match status" value="2"/>
</dbReference>
<gene>
    <name evidence="6" type="ORF">CSUI_004116</name>
</gene>
<protein>
    <submittedName>
        <fullName evidence="6">Dna-directed rna polymerase alpha chain rpoa</fullName>
    </submittedName>
</protein>
<feature type="compositionally biased region" description="Basic and acidic residues" evidence="3">
    <location>
        <begin position="850"/>
        <end position="859"/>
    </location>
</feature>
<evidence type="ECO:0000259" key="5">
    <source>
        <dbReference type="Pfam" id="PF01193"/>
    </source>
</evidence>
<dbReference type="VEuPathDB" id="ToxoDB:CSUI_004116"/>
<feature type="domain" description="DNA-directed RNA polymerase RpoA/D/Rpb3-type" evidence="5">
    <location>
        <begin position="501"/>
        <end position="1006"/>
    </location>
</feature>
<evidence type="ECO:0000313" key="6">
    <source>
        <dbReference type="EMBL" id="PHJ22034.1"/>
    </source>
</evidence>
<keyword evidence="2" id="KW-0804">Transcription</keyword>
<dbReference type="InterPro" id="IPR036643">
    <property type="entry name" value="RNApol_insert_sf"/>
</dbReference>
<comment type="caution">
    <text evidence="6">The sequence shown here is derived from an EMBL/GenBank/DDBJ whole genome shotgun (WGS) entry which is preliminary data.</text>
</comment>
<dbReference type="AlphaFoldDB" id="A0A2C6L2F7"/>
<dbReference type="SUPFAM" id="SSF56553">
    <property type="entry name" value="Insert subdomain of RNA polymerase alpha subunit"/>
    <property type="match status" value="2"/>
</dbReference>
<accession>A0A2C6L2F7</accession>
<name>A0A2C6L2F7_9APIC</name>
<feature type="compositionally biased region" description="Basic and acidic residues" evidence="3">
    <location>
        <begin position="893"/>
        <end position="910"/>
    </location>
</feature>
<reference evidence="6 7" key="1">
    <citation type="journal article" date="2017" name="Int. J. Parasitol.">
        <title>The genome of the protozoan parasite Cystoisospora suis and a reverse vaccinology approach to identify vaccine candidates.</title>
        <authorList>
            <person name="Palmieri N."/>
            <person name="Shrestha A."/>
            <person name="Ruttkowski B."/>
            <person name="Beck T."/>
            <person name="Vogl C."/>
            <person name="Tomley F."/>
            <person name="Blake D.P."/>
            <person name="Joachim A."/>
        </authorList>
    </citation>
    <scope>NUCLEOTIDE SEQUENCE [LARGE SCALE GENOMIC DNA]</scope>
    <source>
        <strain evidence="6 7">Wien I</strain>
    </source>
</reference>